<keyword evidence="2" id="KW-1185">Reference proteome</keyword>
<dbReference type="OrthoDB" id="125347at2759"/>
<sequence>MSLVVCAERSQDDWTGLKDAKERRRIQTRLNVRAHRRRKARNAQKPLIASAIGQPGNAKLVYHRQGSGDAFHAITAGSSTTERAIFLSTGPVCYLWRNNVVSVAASSFPLSRDHLIPLIQFNLLRGIRTNMLILSMDGFMSDECEWHWQRVPLFPAAPEAQHTLQPTELQLCTPHDPVIDLVPDPTLRDNMILATGSFDIDELYIDLCGGICGEMVGSEPKGLLIWSDPWSVKGWEMTPGFMTKWEFLLKGCFSLLDATNRWRSLRDEDPLIAEL</sequence>
<accession>A0A4Q4TTM9</accession>
<evidence type="ECO:0008006" key="3">
    <source>
        <dbReference type="Google" id="ProtNLM"/>
    </source>
</evidence>
<proteinExistence type="predicted"/>
<protein>
    <recommendedName>
        <fullName evidence="3">BZIP domain-containing protein</fullName>
    </recommendedName>
</protein>
<name>A0A4Q4TTM9_9PEZI</name>
<comment type="caution">
    <text evidence="1">The sequence shown here is derived from an EMBL/GenBank/DDBJ whole genome shotgun (WGS) entry which is preliminary data.</text>
</comment>
<dbReference type="PANTHER" id="PTHR38116">
    <property type="entry name" value="CHROMOSOME 7, WHOLE GENOME SHOTGUN SEQUENCE"/>
    <property type="match status" value="1"/>
</dbReference>
<reference evidence="1 2" key="1">
    <citation type="submission" date="2018-06" db="EMBL/GenBank/DDBJ databases">
        <title>Complete Genomes of Monosporascus.</title>
        <authorList>
            <person name="Robinson A.J."/>
            <person name="Natvig D.O."/>
        </authorList>
    </citation>
    <scope>NUCLEOTIDE SEQUENCE [LARGE SCALE GENOMIC DNA]</scope>
    <source>
        <strain evidence="1 2">CBS 110550</strain>
    </source>
</reference>
<gene>
    <name evidence="1" type="ORF">DL764_000397</name>
</gene>
<dbReference type="AlphaFoldDB" id="A0A4Q4TTM9"/>
<evidence type="ECO:0000313" key="2">
    <source>
        <dbReference type="Proteomes" id="UP000293360"/>
    </source>
</evidence>
<dbReference type="Pfam" id="PF11905">
    <property type="entry name" value="DUF3425"/>
    <property type="match status" value="1"/>
</dbReference>
<dbReference type="EMBL" id="QJNU01000011">
    <property type="protein sequence ID" value="RYP10845.1"/>
    <property type="molecule type" value="Genomic_DNA"/>
</dbReference>
<dbReference type="STRING" id="155417.A0A4Q4TTM9"/>
<dbReference type="InterPro" id="IPR021833">
    <property type="entry name" value="DUF3425"/>
</dbReference>
<dbReference type="Proteomes" id="UP000293360">
    <property type="component" value="Unassembled WGS sequence"/>
</dbReference>
<dbReference type="PANTHER" id="PTHR38116:SF1">
    <property type="entry name" value="BZIP DOMAIN-CONTAINING PROTEIN"/>
    <property type="match status" value="1"/>
</dbReference>
<organism evidence="1 2">
    <name type="scientific">Monosporascus ibericus</name>
    <dbReference type="NCBI Taxonomy" id="155417"/>
    <lineage>
        <taxon>Eukaryota</taxon>
        <taxon>Fungi</taxon>
        <taxon>Dikarya</taxon>
        <taxon>Ascomycota</taxon>
        <taxon>Pezizomycotina</taxon>
        <taxon>Sordariomycetes</taxon>
        <taxon>Xylariomycetidae</taxon>
        <taxon>Xylariales</taxon>
        <taxon>Xylariales incertae sedis</taxon>
        <taxon>Monosporascus</taxon>
    </lineage>
</organism>
<evidence type="ECO:0000313" key="1">
    <source>
        <dbReference type="EMBL" id="RYP10845.1"/>
    </source>
</evidence>